<name>A0ABR2KPU8_9EUKA</name>
<keyword evidence="2" id="KW-1185">Reference proteome</keyword>
<comment type="caution">
    <text evidence="1">The sequence shown here is derived from an EMBL/GenBank/DDBJ whole genome shotgun (WGS) entry which is preliminary data.</text>
</comment>
<evidence type="ECO:0008006" key="3">
    <source>
        <dbReference type="Google" id="ProtNLM"/>
    </source>
</evidence>
<proteinExistence type="predicted"/>
<dbReference type="InterPro" id="IPR036770">
    <property type="entry name" value="Ankyrin_rpt-contain_sf"/>
</dbReference>
<dbReference type="Proteomes" id="UP001470230">
    <property type="component" value="Unassembled WGS sequence"/>
</dbReference>
<protein>
    <recommendedName>
        <fullName evidence="3">DUF3447 domain-containing protein</fullName>
    </recommendedName>
</protein>
<evidence type="ECO:0000313" key="2">
    <source>
        <dbReference type="Proteomes" id="UP001470230"/>
    </source>
</evidence>
<dbReference type="EMBL" id="JAPFFF010000004">
    <property type="protein sequence ID" value="KAK8892831.1"/>
    <property type="molecule type" value="Genomic_DNA"/>
</dbReference>
<evidence type="ECO:0000313" key="1">
    <source>
        <dbReference type="EMBL" id="KAK8892831.1"/>
    </source>
</evidence>
<accession>A0ABR2KPU8</accession>
<organism evidence="1 2">
    <name type="scientific">Tritrichomonas musculus</name>
    <dbReference type="NCBI Taxonomy" id="1915356"/>
    <lineage>
        <taxon>Eukaryota</taxon>
        <taxon>Metamonada</taxon>
        <taxon>Parabasalia</taxon>
        <taxon>Tritrichomonadida</taxon>
        <taxon>Tritrichomonadidae</taxon>
        <taxon>Tritrichomonas</taxon>
    </lineage>
</organism>
<dbReference type="PANTHER" id="PTHR24159:SF5">
    <property type="entry name" value="ANK_REP_REGION DOMAIN-CONTAINING PROTEIN"/>
    <property type="match status" value="1"/>
</dbReference>
<gene>
    <name evidence="1" type="ORF">M9Y10_030081</name>
</gene>
<reference evidence="1 2" key="1">
    <citation type="submission" date="2024-04" db="EMBL/GenBank/DDBJ databases">
        <title>Tritrichomonas musculus Genome.</title>
        <authorList>
            <person name="Alves-Ferreira E."/>
            <person name="Grigg M."/>
            <person name="Lorenzi H."/>
            <person name="Galac M."/>
        </authorList>
    </citation>
    <scope>NUCLEOTIDE SEQUENCE [LARGE SCALE GENOMIC DNA]</scope>
    <source>
        <strain evidence="1 2">EAF2021</strain>
    </source>
</reference>
<dbReference type="PANTHER" id="PTHR24159">
    <property type="match status" value="1"/>
</dbReference>
<dbReference type="SUPFAM" id="SSF48403">
    <property type="entry name" value="Ankyrin repeat"/>
    <property type="match status" value="1"/>
</dbReference>
<sequence length="394" mass="47369">MSFQEYLDMMKDIQENILNFFDEEVKSEEYFLNPKTKFNNTKICDNKYDLLLLLHLISTILDNYHHFPNFFSKIEKILQFFKEDIKKYFTNSEIFNIFKSSKRILLFLVEQQIIIIDEFIAKKITNIDIYIEAKYPQYFQPEIQPFFNEKWFPKYDPKDRYLEKNSWVEEIKKELPENYYGKRKEGENDSKICKLIRNDMIKEFVSYVTRNNVSLNAKIQPSIYETNSFLLIPQRKSNQFHKDSEFSLIEYAAFFGSIKILKYLQFKNVILTPSLWFLAIHSQNAEMIHFLESNCVKLDDKSCKQIFHESIKCHHNNIANYFINNFLENDEINSRDTIHQSIKYYNFAFFENDFINELSFCNLCKCDYCALVDKLLKSEVIDVNKKEISNIHLI</sequence>